<dbReference type="AlphaFoldDB" id="A0AAN7L7U7"/>
<comment type="caution">
    <text evidence="1">The sequence shown here is derived from an EMBL/GenBank/DDBJ whole genome shotgun (WGS) entry which is preliminary data.</text>
</comment>
<accession>A0AAN7L7U7</accession>
<sequence length="135" mass="13754">MGRGRVEERLDGDAMVAASKGVGGVDVRVAGRAEGCGVGAAGDGCGGLLADLAEEDPLMPRCQLVGPVDLLVAAEAKEGSVRPAEERRRRSLAGVAVTGTKIGDAANRDVPRGGLWATETISLLTTCQREITAAV</sequence>
<protein>
    <submittedName>
        <fullName evidence="1">Uncharacterized protein</fullName>
    </submittedName>
</protein>
<reference evidence="1 2" key="1">
    <citation type="journal article" date="2023" name="Hortic Res">
        <title>Pangenome of water caltrop reveals structural variations and asymmetric subgenome divergence after allopolyploidization.</title>
        <authorList>
            <person name="Zhang X."/>
            <person name="Chen Y."/>
            <person name="Wang L."/>
            <person name="Yuan Y."/>
            <person name="Fang M."/>
            <person name="Shi L."/>
            <person name="Lu R."/>
            <person name="Comes H.P."/>
            <person name="Ma Y."/>
            <person name="Chen Y."/>
            <person name="Huang G."/>
            <person name="Zhou Y."/>
            <person name="Zheng Z."/>
            <person name="Qiu Y."/>
        </authorList>
    </citation>
    <scope>NUCLEOTIDE SEQUENCE [LARGE SCALE GENOMIC DNA]</scope>
    <source>
        <tissue evidence="1">Roots</tissue>
    </source>
</reference>
<evidence type="ECO:0000313" key="2">
    <source>
        <dbReference type="Proteomes" id="UP001345219"/>
    </source>
</evidence>
<dbReference type="Proteomes" id="UP001345219">
    <property type="component" value="Chromosome 14"/>
</dbReference>
<name>A0AAN7L7U7_9MYRT</name>
<evidence type="ECO:0000313" key="1">
    <source>
        <dbReference type="EMBL" id="KAK4777953.1"/>
    </source>
</evidence>
<proteinExistence type="predicted"/>
<gene>
    <name evidence="1" type="ORF">SAY87_018140</name>
</gene>
<dbReference type="EMBL" id="JAXIOK010000002">
    <property type="protein sequence ID" value="KAK4777953.1"/>
    <property type="molecule type" value="Genomic_DNA"/>
</dbReference>
<keyword evidence="2" id="KW-1185">Reference proteome</keyword>
<organism evidence="1 2">
    <name type="scientific">Trapa incisa</name>
    <dbReference type="NCBI Taxonomy" id="236973"/>
    <lineage>
        <taxon>Eukaryota</taxon>
        <taxon>Viridiplantae</taxon>
        <taxon>Streptophyta</taxon>
        <taxon>Embryophyta</taxon>
        <taxon>Tracheophyta</taxon>
        <taxon>Spermatophyta</taxon>
        <taxon>Magnoliopsida</taxon>
        <taxon>eudicotyledons</taxon>
        <taxon>Gunneridae</taxon>
        <taxon>Pentapetalae</taxon>
        <taxon>rosids</taxon>
        <taxon>malvids</taxon>
        <taxon>Myrtales</taxon>
        <taxon>Lythraceae</taxon>
        <taxon>Trapa</taxon>
    </lineage>
</organism>